<proteinExistence type="predicted"/>
<dbReference type="OrthoDB" id="2580323at2759"/>
<dbReference type="AlphaFoldDB" id="A0A7U2FGM7"/>
<organism evidence="2 3">
    <name type="scientific">Phaeosphaeria nodorum (strain SN15 / ATCC MYA-4574 / FGSC 10173)</name>
    <name type="common">Glume blotch fungus</name>
    <name type="synonym">Parastagonospora nodorum</name>
    <dbReference type="NCBI Taxonomy" id="321614"/>
    <lineage>
        <taxon>Eukaryota</taxon>
        <taxon>Fungi</taxon>
        <taxon>Dikarya</taxon>
        <taxon>Ascomycota</taxon>
        <taxon>Pezizomycotina</taxon>
        <taxon>Dothideomycetes</taxon>
        <taxon>Pleosporomycetidae</taxon>
        <taxon>Pleosporales</taxon>
        <taxon>Pleosporineae</taxon>
        <taxon>Phaeosphaeriaceae</taxon>
        <taxon>Parastagonospora</taxon>
    </lineage>
</organism>
<dbReference type="PANTHER" id="PTHR40616:SF1">
    <property type="entry name" value="LINALOOL DEHYDRATASE_ISOMERASE DOMAIN-CONTAINING PROTEIN"/>
    <property type="match status" value="1"/>
</dbReference>
<evidence type="ECO:0000313" key="3">
    <source>
        <dbReference type="Proteomes" id="UP000663193"/>
    </source>
</evidence>
<evidence type="ECO:0008006" key="4">
    <source>
        <dbReference type="Google" id="ProtNLM"/>
    </source>
</evidence>
<sequence length="548" mass="61646">MLGRRVLAVVASAAAFSLAAAYEQMRMNLSTSAQDYFDYSMSLGDARFDASYGYVWYNDNGPWSTRFTAWHIPGLLHRNQGDDVANAQKALRNLINTQMSENYTSPWYGNYKLAPDEPNPTYVGELYPQEIYATYDPNWRAFIGSAMVQAVAEFEHLLDPQLVRDIEQSLATAAVGEMRRNGTAPDNLILGYTNPQLIGTLMIGWVGERLNNHTFIEEANARGQDLFELFTANGSNTFAEYNCPTYYGVDTFGLAAAIKYGPRNSSLTKHAPFMLTELWKDIADHYNPYLGNMAGPYDRAYARDMPTHSAIVGQFWWGMYGYEKAPVPWKGNDDFRYDLAQGPSLALLMATVKNIITPEIEEKLFTPLKTERMLRKTIHQDLKTDVVRYADSWLSHDMMIGAETLAEDFNRGKQFTPAIVHWASDPSHTPFPYGGWFSLYPTASTIKSKVEARSLTVSYPNTTQKGTDVFTYMISGIPPPWNLAGNVVDGFSNLPCLSVNVSAPGLEQQPTNYWNNVIASHYYYNITYVVPANYSGVPTMSFELEYTC</sequence>
<evidence type="ECO:0000256" key="1">
    <source>
        <dbReference type="SAM" id="SignalP"/>
    </source>
</evidence>
<keyword evidence="1" id="KW-0732">Signal</keyword>
<reference evidence="3" key="1">
    <citation type="journal article" date="2021" name="BMC Genomics">
        <title>Chromosome-level genome assembly and manually-curated proteome of model necrotroph Parastagonospora nodorum Sn15 reveals a genome-wide trove of candidate effector homologs, and redundancy of virulence-related functions within an accessory chromosome.</title>
        <authorList>
            <person name="Bertazzoni S."/>
            <person name="Jones D.A.B."/>
            <person name="Phan H.T."/>
            <person name="Tan K.-C."/>
            <person name="Hane J.K."/>
        </authorList>
    </citation>
    <scope>NUCLEOTIDE SEQUENCE [LARGE SCALE GENOMIC DNA]</scope>
    <source>
        <strain evidence="3">SN15 / ATCC MYA-4574 / FGSC 10173)</strain>
    </source>
</reference>
<feature type="chain" id="PRO_5030504930" description="Linalool dehydratase/isomerase domain-containing protein" evidence="1">
    <location>
        <begin position="22"/>
        <end position="548"/>
    </location>
</feature>
<dbReference type="VEuPathDB" id="FungiDB:JI435_108330"/>
<keyword evidence="3" id="KW-1185">Reference proteome</keyword>
<dbReference type="OMA" id="EYNAPNY"/>
<dbReference type="PANTHER" id="PTHR40616">
    <property type="entry name" value="LINALOOL DEHYDRATASE_ISOMERASE DOMAIN-CONTAINING PROTEIN"/>
    <property type="match status" value="1"/>
</dbReference>
<evidence type="ECO:0000313" key="2">
    <source>
        <dbReference type="EMBL" id="QRD04917.1"/>
    </source>
</evidence>
<accession>A0A7U2FGM7</accession>
<dbReference type="Proteomes" id="UP000663193">
    <property type="component" value="Chromosome 17"/>
</dbReference>
<protein>
    <recommendedName>
        <fullName evidence="4">Linalool dehydratase/isomerase domain-containing protein</fullName>
    </recommendedName>
</protein>
<name>A0A7U2FGM7_PHANO</name>
<gene>
    <name evidence="2" type="ORF">JI435_108330</name>
</gene>
<dbReference type="EMBL" id="CP069039">
    <property type="protein sequence ID" value="QRD04917.1"/>
    <property type="molecule type" value="Genomic_DNA"/>
</dbReference>
<feature type="signal peptide" evidence="1">
    <location>
        <begin position="1"/>
        <end position="21"/>
    </location>
</feature>